<reference evidence="2 3" key="1">
    <citation type="submission" date="2018-05" db="EMBL/GenBank/DDBJ databases">
        <title>Genomic Encyclopedia of Type Strains, Phase IV (KMG-IV): sequencing the most valuable type-strain genomes for metagenomic binning, comparative biology and taxonomic classification.</title>
        <authorList>
            <person name="Goeker M."/>
        </authorList>
    </citation>
    <scope>NUCLEOTIDE SEQUENCE [LARGE SCALE GENOMIC DNA]</scope>
    <source>
        <strain evidence="2 3">DSM 14263</strain>
    </source>
</reference>
<accession>A0A316I036</accession>
<proteinExistence type="predicted"/>
<feature type="transmembrane region" description="Helical" evidence="1">
    <location>
        <begin position="6"/>
        <end position="28"/>
    </location>
</feature>
<dbReference type="Proteomes" id="UP000245812">
    <property type="component" value="Unassembled WGS sequence"/>
</dbReference>
<organism evidence="2 3">
    <name type="scientific">Fulvimonas soli</name>
    <dbReference type="NCBI Taxonomy" id="155197"/>
    <lineage>
        <taxon>Bacteria</taxon>
        <taxon>Pseudomonadati</taxon>
        <taxon>Pseudomonadota</taxon>
        <taxon>Gammaproteobacteria</taxon>
        <taxon>Lysobacterales</taxon>
        <taxon>Rhodanobacteraceae</taxon>
        <taxon>Fulvimonas</taxon>
    </lineage>
</organism>
<keyword evidence="1" id="KW-1133">Transmembrane helix</keyword>
<dbReference type="InterPro" id="IPR008621">
    <property type="entry name" value="Cbb3-typ_cyt_oxidase_comp"/>
</dbReference>
<evidence type="ECO:0000256" key="1">
    <source>
        <dbReference type="SAM" id="Phobius"/>
    </source>
</evidence>
<evidence type="ECO:0000313" key="2">
    <source>
        <dbReference type="EMBL" id="PWK85755.1"/>
    </source>
</evidence>
<dbReference type="EMBL" id="QGHC01000008">
    <property type="protein sequence ID" value="PWK85755.1"/>
    <property type="molecule type" value="Genomic_DNA"/>
</dbReference>
<comment type="caution">
    <text evidence="2">The sequence shown here is derived from an EMBL/GenBank/DDBJ whole genome shotgun (WGS) entry which is preliminary data.</text>
</comment>
<dbReference type="Pfam" id="PF05545">
    <property type="entry name" value="FixQ"/>
    <property type="match status" value="1"/>
</dbReference>
<evidence type="ECO:0000313" key="3">
    <source>
        <dbReference type="Proteomes" id="UP000245812"/>
    </source>
</evidence>
<protein>
    <submittedName>
        <fullName evidence="2">Cytochrome c oxidase cbb3-type subunit 4</fullName>
    </submittedName>
</protein>
<sequence>MNPAWGHAAGVITTVLMLVFVGIWVWAWRPRHRRVFERLAQLPMEDAGAAGDGAATARTRTEDGRP</sequence>
<dbReference type="OrthoDB" id="6402501at2"/>
<name>A0A316I036_9GAMM</name>
<dbReference type="AlphaFoldDB" id="A0A316I036"/>
<keyword evidence="1" id="KW-0472">Membrane</keyword>
<gene>
    <name evidence="2" type="ORF">C7456_10850</name>
</gene>
<keyword evidence="1" id="KW-0812">Transmembrane</keyword>
<keyword evidence="3" id="KW-1185">Reference proteome</keyword>
<dbReference type="RefSeq" id="WP_109723887.1">
    <property type="nucleotide sequence ID" value="NZ_MSZV01000089.1"/>
</dbReference>